<dbReference type="InterPro" id="IPR011992">
    <property type="entry name" value="EF-hand-dom_pair"/>
</dbReference>
<evidence type="ECO:0000313" key="10">
    <source>
        <dbReference type="EMBL" id="KAF6227027.1"/>
    </source>
</evidence>
<keyword evidence="4" id="KW-0862">Zinc</keyword>
<evidence type="ECO:0000256" key="4">
    <source>
        <dbReference type="ARBA" id="ARBA00022833"/>
    </source>
</evidence>
<evidence type="ECO:0000259" key="8">
    <source>
        <dbReference type="PROSITE" id="PS50135"/>
    </source>
</evidence>
<proteinExistence type="predicted"/>
<sequence length="1331" mass="149167">MASPNSSWAAPSLARYRPAILALTALAAGCAIYYIREQIWSSSIAPRVSLQRSNARRQRHRPRRESSASVFNYLSPGLTERSRYIPDVPWGTVPVSLDFLANAAFDQETFGDHLFISSASNTPRIVTPLRRCMPLGQDIRVAAASDEEASTVRRELEEAFLCFYFWKHIAPSPVTEEQRSLIISQLEENGGFSAETINTALQWHQAGILTERIEWWERLIEYRCRGRVDEGQSHQQDPINGDLASTMQTLEGRETVADVDSEHSWREESGTSDGQDDGKEGQNLGNLLWRIAEEQARKESYVHRGVTCNSCNAMPIKGIRYRCSNCVDFDLCESCEALQIHPKTHLFYKVRIPAPFLGNSRQTQPVWYTGRPTTVTYSIPKEIMEKIQGETGYQSVEIEALWEQFRCLAATEWDDDPSEYNLAIDRRTFDKCFVPNTSTRPPPPNLIYDRAFSFYDTDNDGLIGFGEFIHGRAALTSKNPGERWKRVFKGYDINNDGFVDRRDFLRMFRAYYARTKELTLDIVNAMEDDVSENGARDIVLGSQPISSAFSGAIPPGERSRTWEGKRQDEYGDYQIHDDIGVAVDDRDHGVANPDEVLADSTEAARFGNTQRKGIIGPWIGDLIKNDKWPPGAISRKDLQKVFPHLNELKDVTSVQDQNAVRRAAHKRVAREHQERQFVRRIALRNRKQRQSFYLDGGDAAKEEKQSESEDEGNAASRRENDKSRKDDLVRILGSSKAGEFRTRLIECIEAMDWPLESSEKLIDVVFEMIFNEWGGKEIAEDLSGYGSLQHDAIDFVATFDSLISLMSDAIKVPGPQGSADEQRKSLPSSSSRRSRSSSKVRFRDDVGTDDEHESRSRATSISSRSIPVNERWGGFVPEPDKDVGREVLYQVTQEALNELLDPVFRLREDLALAAVRTRRMRDRHRAEIIAFVKDPRDIKEHMDIYQKRWRLKQQSLQEGYLGIQEIEETFGADEFLAFMSRTEAGELDSQTGERCSRCKVSGVESWIWAGRFCTQCGKPSAEAVRFTATSPKHPPVACPSCGRGMPASANGCSSCGATLQKVIDETEKLWKVLRGSQGNSDREVMQEEGELKNTPNEDPEALEDLHISVTAFNEANSSALEETIAQKPLEDLLIESGYAATSSSNPYSTLSQPPDPTLPQNRPDGTLEVPTNLQLDGASDIATSVSASSQHSLHTEQARIPTVRSGEPPKSPTPDPTLPQNRPNSLTTPSAKSNKDTPTSTSTLELTPKVTTNGVLSDHHSGQDQNPDDNDDALADPNTLMYYAALDILEAEDKERGGPGRLSFAEWEDIMRGEKGQALGFLGSWIEIASF</sequence>
<dbReference type="InterPro" id="IPR000433">
    <property type="entry name" value="Znf_ZZ"/>
</dbReference>
<dbReference type="GO" id="GO:0005509">
    <property type="term" value="F:calcium ion binding"/>
    <property type="evidence" value="ECO:0007669"/>
    <property type="project" value="InterPro"/>
</dbReference>
<dbReference type="PANTHER" id="PTHR23055">
    <property type="entry name" value="CALCIUM BINDING PROTEINS"/>
    <property type="match status" value="1"/>
</dbReference>
<evidence type="ECO:0000256" key="2">
    <source>
        <dbReference type="ARBA" id="ARBA00022737"/>
    </source>
</evidence>
<feature type="compositionally biased region" description="Polar residues" evidence="7">
    <location>
        <begin position="1183"/>
        <end position="1192"/>
    </location>
</feature>
<dbReference type="GO" id="GO:0016020">
    <property type="term" value="C:membrane"/>
    <property type="evidence" value="ECO:0007669"/>
    <property type="project" value="TreeGrafter"/>
</dbReference>
<keyword evidence="2" id="KW-0677">Repeat</keyword>
<dbReference type="InterPro" id="IPR043145">
    <property type="entry name" value="Znf_ZZ_sf"/>
</dbReference>
<gene>
    <name evidence="10" type="ORF">HO133_008468</name>
</gene>
<dbReference type="SUPFAM" id="SSF57850">
    <property type="entry name" value="RING/U-box"/>
    <property type="match status" value="1"/>
</dbReference>
<evidence type="ECO:0000256" key="7">
    <source>
        <dbReference type="SAM" id="MobiDB-lite"/>
    </source>
</evidence>
<dbReference type="SMART" id="SM00291">
    <property type="entry name" value="ZnF_ZZ"/>
    <property type="match status" value="1"/>
</dbReference>
<keyword evidence="3 6" id="KW-0863">Zinc-finger</keyword>
<dbReference type="PROSITE" id="PS00018">
    <property type="entry name" value="EF_HAND_1"/>
    <property type="match status" value="2"/>
</dbReference>
<feature type="compositionally biased region" description="Low complexity" evidence="7">
    <location>
        <begin position="1237"/>
        <end position="1248"/>
    </location>
</feature>
<dbReference type="Gene3D" id="3.30.60.90">
    <property type="match status" value="1"/>
</dbReference>
<dbReference type="SMART" id="SM00054">
    <property type="entry name" value="EFh"/>
    <property type="match status" value="2"/>
</dbReference>
<feature type="region of interest" description="Disordered" evidence="7">
    <location>
        <begin position="694"/>
        <end position="724"/>
    </location>
</feature>
<dbReference type="CDD" id="cd02340">
    <property type="entry name" value="ZZ_NBR1_like"/>
    <property type="match status" value="1"/>
</dbReference>
<evidence type="ECO:0000256" key="6">
    <source>
        <dbReference type="PROSITE-ProRule" id="PRU00228"/>
    </source>
</evidence>
<feature type="domain" description="EF-hand" evidence="9">
    <location>
        <begin position="443"/>
        <end position="478"/>
    </location>
</feature>
<dbReference type="PROSITE" id="PS01357">
    <property type="entry name" value="ZF_ZZ_1"/>
    <property type="match status" value="1"/>
</dbReference>
<feature type="region of interest" description="Disordered" evidence="7">
    <location>
        <begin position="1140"/>
        <end position="1171"/>
    </location>
</feature>
<evidence type="ECO:0000259" key="9">
    <source>
        <dbReference type="PROSITE" id="PS50222"/>
    </source>
</evidence>
<dbReference type="InterPro" id="IPR028846">
    <property type="entry name" value="Recoverin"/>
</dbReference>
<dbReference type="PROSITE" id="PS50135">
    <property type="entry name" value="ZF_ZZ_2"/>
    <property type="match status" value="1"/>
</dbReference>
<keyword evidence="1" id="KW-0479">Metal-binding</keyword>
<feature type="compositionally biased region" description="Basic and acidic residues" evidence="7">
    <location>
        <begin position="254"/>
        <end position="269"/>
    </location>
</feature>
<evidence type="ECO:0000256" key="3">
    <source>
        <dbReference type="ARBA" id="ARBA00022771"/>
    </source>
</evidence>
<organism evidence="10 11">
    <name type="scientific">Letharia lupina</name>
    <dbReference type="NCBI Taxonomy" id="560253"/>
    <lineage>
        <taxon>Eukaryota</taxon>
        <taxon>Fungi</taxon>
        <taxon>Dikarya</taxon>
        <taxon>Ascomycota</taxon>
        <taxon>Pezizomycotina</taxon>
        <taxon>Lecanoromycetes</taxon>
        <taxon>OSLEUM clade</taxon>
        <taxon>Lecanoromycetidae</taxon>
        <taxon>Lecanorales</taxon>
        <taxon>Lecanorineae</taxon>
        <taxon>Parmeliaceae</taxon>
        <taxon>Letharia</taxon>
    </lineage>
</organism>
<feature type="compositionally biased region" description="Basic and acidic residues" evidence="7">
    <location>
        <begin position="698"/>
        <end position="707"/>
    </location>
</feature>
<evidence type="ECO:0000313" key="11">
    <source>
        <dbReference type="Proteomes" id="UP000593566"/>
    </source>
</evidence>
<evidence type="ECO:0000256" key="1">
    <source>
        <dbReference type="ARBA" id="ARBA00022723"/>
    </source>
</evidence>
<feature type="region of interest" description="Disordered" evidence="7">
    <location>
        <begin position="813"/>
        <end position="863"/>
    </location>
</feature>
<dbReference type="RefSeq" id="XP_037155335.1">
    <property type="nucleotide sequence ID" value="XM_037299334.1"/>
</dbReference>
<dbReference type="CDD" id="cd00051">
    <property type="entry name" value="EFh"/>
    <property type="match status" value="1"/>
</dbReference>
<feature type="compositionally biased region" description="Basic and acidic residues" evidence="7">
    <location>
        <begin position="1080"/>
        <end position="1091"/>
    </location>
</feature>
<feature type="domain" description="ZZ-type" evidence="8">
    <location>
        <begin position="303"/>
        <end position="355"/>
    </location>
</feature>
<feature type="region of interest" description="Disordered" evidence="7">
    <location>
        <begin position="1074"/>
        <end position="1099"/>
    </location>
</feature>
<dbReference type="PROSITE" id="PS50222">
    <property type="entry name" value="EF_HAND_2"/>
    <property type="match status" value="2"/>
</dbReference>
<keyword evidence="11" id="KW-1185">Reference proteome</keyword>
<dbReference type="GO" id="GO:0008270">
    <property type="term" value="F:zinc ion binding"/>
    <property type="evidence" value="ECO:0007669"/>
    <property type="project" value="UniProtKB-KW"/>
</dbReference>
<dbReference type="PANTHER" id="PTHR23055:SF187">
    <property type="entry name" value="EF HAND DOMAIN PROTEIN (AFU_ORTHOLOGUE AFUA_6G07310)"/>
    <property type="match status" value="1"/>
</dbReference>
<dbReference type="SUPFAM" id="SSF47473">
    <property type="entry name" value="EF-hand"/>
    <property type="match status" value="1"/>
</dbReference>
<keyword evidence="5" id="KW-0106">Calcium</keyword>
<dbReference type="EMBL" id="JACCJB010000005">
    <property type="protein sequence ID" value="KAF6227027.1"/>
    <property type="molecule type" value="Genomic_DNA"/>
</dbReference>
<feature type="domain" description="EF-hand" evidence="9">
    <location>
        <begin position="479"/>
        <end position="514"/>
    </location>
</feature>
<comment type="caution">
    <text evidence="10">The sequence shown here is derived from an EMBL/GenBank/DDBJ whole genome shotgun (WGS) entry which is preliminary data.</text>
</comment>
<dbReference type="Proteomes" id="UP000593566">
    <property type="component" value="Unassembled WGS sequence"/>
</dbReference>
<feature type="region of interest" description="Disordered" evidence="7">
    <location>
        <begin position="254"/>
        <end position="281"/>
    </location>
</feature>
<dbReference type="Gene3D" id="1.10.238.10">
    <property type="entry name" value="EF-hand"/>
    <property type="match status" value="1"/>
</dbReference>
<accession>A0A8H6CP06</accession>
<dbReference type="InterPro" id="IPR002048">
    <property type="entry name" value="EF_hand_dom"/>
</dbReference>
<dbReference type="InterPro" id="IPR018247">
    <property type="entry name" value="EF_Hand_1_Ca_BS"/>
</dbReference>
<feature type="compositionally biased region" description="Polar residues" evidence="7">
    <location>
        <begin position="1140"/>
        <end position="1152"/>
    </location>
</feature>
<protein>
    <submittedName>
        <fullName evidence="10">Uncharacterized protein</fullName>
    </submittedName>
</protein>
<name>A0A8H6CP06_9LECA</name>
<reference evidence="10 11" key="1">
    <citation type="journal article" date="2020" name="Genomics">
        <title>Complete, high-quality genomes from long-read metagenomic sequencing of two wolf lichen thalli reveals enigmatic genome architecture.</title>
        <authorList>
            <person name="McKenzie S.K."/>
            <person name="Walston R.F."/>
            <person name="Allen J.L."/>
        </authorList>
    </citation>
    <scope>NUCLEOTIDE SEQUENCE [LARGE SCALE GENOMIC DNA]</scope>
    <source>
        <strain evidence="10">WasteWater1</strain>
    </source>
</reference>
<dbReference type="GeneID" id="59336864"/>
<feature type="compositionally biased region" description="Polar residues" evidence="7">
    <location>
        <begin position="1220"/>
        <end position="1232"/>
    </location>
</feature>
<dbReference type="GO" id="GO:0005829">
    <property type="term" value="C:cytosol"/>
    <property type="evidence" value="ECO:0007669"/>
    <property type="project" value="TreeGrafter"/>
</dbReference>
<evidence type="ECO:0000256" key="5">
    <source>
        <dbReference type="ARBA" id="ARBA00022837"/>
    </source>
</evidence>
<dbReference type="Pfam" id="PF00569">
    <property type="entry name" value="ZZ"/>
    <property type="match status" value="1"/>
</dbReference>
<feature type="region of interest" description="Disordered" evidence="7">
    <location>
        <begin position="1183"/>
        <end position="1275"/>
    </location>
</feature>